<dbReference type="PANTHER" id="PTHR43197">
    <property type="entry name" value="UTP--GLUCOSE-1-PHOSPHATE URIDYLYLTRANSFERASE"/>
    <property type="match status" value="1"/>
</dbReference>
<evidence type="ECO:0000256" key="6">
    <source>
        <dbReference type="ARBA" id="ARBA00048128"/>
    </source>
</evidence>
<organism evidence="9 10">
    <name type="scientific">Gulbenkiania indica</name>
    <dbReference type="NCBI Taxonomy" id="375574"/>
    <lineage>
        <taxon>Bacteria</taxon>
        <taxon>Pseudomonadati</taxon>
        <taxon>Pseudomonadota</taxon>
        <taxon>Betaproteobacteria</taxon>
        <taxon>Neisseriales</taxon>
        <taxon>Chromobacteriaceae</taxon>
        <taxon>Gulbenkiania</taxon>
    </lineage>
</organism>
<comment type="catalytic activity">
    <reaction evidence="6 7">
        <text>alpha-D-glucose 1-phosphate + UTP + H(+) = UDP-alpha-D-glucose + diphosphate</text>
        <dbReference type="Rhea" id="RHEA:19889"/>
        <dbReference type="ChEBI" id="CHEBI:15378"/>
        <dbReference type="ChEBI" id="CHEBI:33019"/>
        <dbReference type="ChEBI" id="CHEBI:46398"/>
        <dbReference type="ChEBI" id="CHEBI:58601"/>
        <dbReference type="ChEBI" id="CHEBI:58885"/>
        <dbReference type="EC" id="2.7.7.9"/>
    </reaction>
</comment>
<dbReference type="CDD" id="cd02541">
    <property type="entry name" value="UGPase_prokaryotic"/>
    <property type="match status" value="1"/>
</dbReference>
<dbReference type="AlphaFoldDB" id="A0A0K6GU05"/>
<sequence>MNFETSKKRPASLAEASPRTGVIRKAVFPVAGLGTRFLPATKAVAKEMLPVVDRPLIQYAIEEARAAGITEMIFVTSRTKRAIEDHVDRMPDLEAELEQQGKHALLEELRALTPEGVKFSFVRQSAPRGLGHAIQCARHLVGNEPFAVLLPDDLIDAQPGALAQLVAHYEKVPASLVAVQPVKREDTRRYGIVDIHATDARGARLKTIVEKPKPEDAPSTLGVVGRYVFTPAIFDCLDGLEAGAGGEIQLTDGIARLLQHEPVFAYRYQGKRYDCGSKLGYLEATLAYALKHAELGSDFRQLLLHTAQQLADLPARRLAGHAQTVVRPLDIGPLKPAASTENELDDATLASLAEAAVVARSANGSAASSSSLS</sequence>
<dbReference type="OrthoDB" id="9803306at2"/>
<proteinExistence type="inferred from homology"/>
<keyword evidence="5 7" id="KW-0548">Nucleotidyltransferase</keyword>
<reference evidence="10" key="1">
    <citation type="submission" date="2015-08" db="EMBL/GenBank/DDBJ databases">
        <authorList>
            <person name="Varghese N."/>
        </authorList>
    </citation>
    <scope>NUCLEOTIDE SEQUENCE [LARGE SCALE GENOMIC DNA]</scope>
    <source>
        <strain evidence="10">DSM 17901</strain>
    </source>
</reference>
<comment type="similarity">
    <text evidence="1 7">Belongs to the UDPGP type 2 family.</text>
</comment>
<dbReference type="EC" id="2.7.7.9" evidence="2 7"/>
<dbReference type="SUPFAM" id="SSF53448">
    <property type="entry name" value="Nucleotide-diphospho-sugar transferases"/>
    <property type="match status" value="1"/>
</dbReference>
<evidence type="ECO:0000259" key="8">
    <source>
        <dbReference type="Pfam" id="PF00483"/>
    </source>
</evidence>
<dbReference type="InterPro" id="IPR005835">
    <property type="entry name" value="NTP_transferase_dom"/>
</dbReference>
<evidence type="ECO:0000256" key="2">
    <source>
        <dbReference type="ARBA" id="ARBA00012415"/>
    </source>
</evidence>
<dbReference type="InterPro" id="IPR005771">
    <property type="entry name" value="GalU_uridylyltTrfase_bac/arc"/>
</dbReference>
<dbReference type="STRING" id="375574.GCA_001418035_00879"/>
<evidence type="ECO:0000256" key="1">
    <source>
        <dbReference type="ARBA" id="ARBA00006890"/>
    </source>
</evidence>
<dbReference type="EMBL" id="CYHA01000002">
    <property type="protein sequence ID" value="CUA82221.1"/>
    <property type="molecule type" value="Genomic_DNA"/>
</dbReference>
<evidence type="ECO:0000313" key="9">
    <source>
        <dbReference type="EMBL" id="CUA82221.1"/>
    </source>
</evidence>
<gene>
    <name evidence="9" type="ORF">Ga0061063_1086</name>
</gene>
<evidence type="ECO:0000256" key="3">
    <source>
        <dbReference type="ARBA" id="ARBA00019048"/>
    </source>
</evidence>
<dbReference type="Pfam" id="PF00483">
    <property type="entry name" value="NTP_transferase"/>
    <property type="match status" value="1"/>
</dbReference>
<dbReference type="GO" id="GO:0003983">
    <property type="term" value="F:UTP:glucose-1-phosphate uridylyltransferase activity"/>
    <property type="evidence" value="ECO:0007669"/>
    <property type="project" value="UniProtKB-EC"/>
</dbReference>
<dbReference type="InterPro" id="IPR029044">
    <property type="entry name" value="Nucleotide-diphossugar_trans"/>
</dbReference>
<keyword evidence="4 7" id="KW-0808">Transferase</keyword>
<evidence type="ECO:0000313" key="10">
    <source>
        <dbReference type="Proteomes" id="UP000243535"/>
    </source>
</evidence>
<dbReference type="PANTHER" id="PTHR43197:SF1">
    <property type="entry name" value="UTP--GLUCOSE-1-PHOSPHATE URIDYLYLTRANSFERASE"/>
    <property type="match status" value="1"/>
</dbReference>
<feature type="domain" description="Nucleotidyl transferase" evidence="8">
    <location>
        <begin position="30"/>
        <end position="288"/>
    </location>
</feature>
<dbReference type="Gene3D" id="3.90.550.10">
    <property type="entry name" value="Spore Coat Polysaccharide Biosynthesis Protein SpsA, Chain A"/>
    <property type="match status" value="1"/>
</dbReference>
<name>A0A0K6GU05_9NEIS</name>
<dbReference type="Proteomes" id="UP000243535">
    <property type="component" value="Unassembled WGS sequence"/>
</dbReference>
<evidence type="ECO:0000256" key="5">
    <source>
        <dbReference type="ARBA" id="ARBA00022695"/>
    </source>
</evidence>
<evidence type="ECO:0000256" key="4">
    <source>
        <dbReference type="ARBA" id="ARBA00022679"/>
    </source>
</evidence>
<dbReference type="NCBIfam" id="TIGR01099">
    <property type="entry name" value="galU"/>
    <property type="match status" value="1"/>
</dbReference>
<keyword evidence="10" id="KW-1185">Reference proteome</keyword>
<evidence type="ECO:0000256" key="7">
    <source>
        <dbReference type="RuleBase" id="RU361259"/>
    </source>
</evidence>
<accession>A0A0K6GU05</accession>
<dbReference type="GO" id="GO:0006011">
    <property type="term" value="P:UDP-alpha-D-glucose metabolic process"/>
    <property type="evidence" value="ECO:0007669"/>
    <property type="project" value="InterPro"/>
</dbReference>
<protein>
    <recommendedName>
        <fullName evidence="3 7">UTP--glucose-1-phosphate uridylyltransferase</fullName>
        <ecNumber evidence="2 7">2.7.7.9</ecNumber>
    </recommendedName>
    <alternativeName>
        <fullName evidence="7">UDP-glucose pyrophosphorylase</fullName>
    </alternativeName>
</protein>